<keyword evidence="5 6" id="KW-0349">Heme</keyword>
<dbReference type="Gene3D" id="1.10.630.10">
    <property type="entry name" value="Cytochrome P450"/>
    <property type="match status" value="1"/>
</dbReference>
<dbReference type="InterPro" id="IPR002401">
    <property type="entry name" value="Cyt_P450_E_grp-I"/>
</dbReference>
<gene>
    <name evidence="8" type="ORF">BJ878DRAFT_424806</name>
</gene>
<evidence type="ECO:0000256" key="3">
    <source>
        <dbReference type="ARBA" id="ARBA00022723"/>
    </source>
</evidence>
<dbReference type="CDD" id="cd11062">
    <property type="entry name" value="CYP58-like"/>
    <property type="match status" value="1"/>
</dbReference>
<evidence type="ECO:0000256" key="5">
    <source>
        <dbReference type="PIRSR" id="PIRSR602401-1"/>
    </source>
</evidence>
<dbReference type="PROSITE" id="PS00086">
    <property type="entry name" value="CYTOCHROME_P450"/>
    <property type="match status" value="1"/>
</dbReference>
<protein>
    <submittedName>
        <fullName evidence="8">Cytochrome P450</fullName>
    </submittedName>
</protein>
<dbReference type="PANTHER" id="PTHR24305">
    <property type="entry name" value="CYTOCHROME P450"/>
    <property type="match status" value="1"/>
</dbReference>
<evidence type="ECO:0000256" key="4">
    <source>
        <dbReference type="ARBA" id="ARBA00023004"/>
    </source>
</evidence>
<dbReference type="AlphaFoldDB" id="A0A9P7Z078"/>
<dbReference type="InterPro" id="IPR036396">
    <property type="entry name" value="Cyt_P450_sf"/>
</dbReference>
<dbReference type="InterPro" id="IPR001128">
    <property type="entry name" value="Cyt_P450"/>
</dbReference>
<dbReference type="OrthoDB" id="3945418at2759"/>
<evidence type="ECO:0000313" key="8">
    <source>
        <dbReference type="EMBL" id="KAG9242947.1"/>
    </source>
</evidence>
<dbReference type="PRINTS" id="PR00463">
    <property type="entry name" value="EP450I"/>
</dbReference>
<dbReference type="GO" id="GO:0016705">
    <property type="term" value="F:oxidoreductase activity, acting on paired donors, with incorporation or reduction of molecular oxygen"/>
    <property type="evidence" value="ECO:0007669"/>
    <property type="project" value="InterPro"/>
</dbReference>
<dbReference type="Proteomes" id="UP000887226">
    <property type="component" value="Unassembled WGS sequence"/>
</dbReference>
<comment type="cofactor">
    <cofactor evidence="1 5">
        <name>heme</name>
        <dbReference type="ChEBI" id="CHEBI:30413"/>
    </cofactor>
</comment>
<keyword evidence="7" id="KW-0472">Membrane</keyword>
<dbReference type="EMBL" id="MU254020">
    <property type="protein sequence ID" value="KAG9242947.1"/>
    <property type="molecule type" value="Genomic_DNA"/>
</dbReference>
<name>A0A9P7Z078_9HELO</name>
<keyword evidence="9" id="KW-1185">Reference proteome</keyword>
<feature type="transmembrane region" description="Helical" evidence="7">
    <location>
        <begin position="6"/>
        <end position="26"/>
    </location>
</feature>
<keyword evidence="6" id="KW-0560">Oxidoreductase</keyword>
<evidence type="ECO:0000313" key="9">
    <source>
        <dbReference type="Proteomes" id="UP000887226"/>
    </source>
</evidence>
<dbReference type="Pfam" id="PF00067">
    <property type="entry name" value="p450"/>
    <property type="match status" value="1"/>
</dbReference>
<reference evidence="8" key="1">
    <citation type="journal article" date="2021" name="IMA Fungus">
        <title>Genomic characterization of three marine fungi, including Emericellopsis atlantica sp. nov. with signatures of a generalist lifestyle and marine biomass degradation.</title>
        <authorList>
            <person name="Hagestad O.C."/>
            <person name="Hou L."/>
            <person name="Andersen J.H."/>
            <person name="Hansen E.H."/>
            <person name="Altermark B."/>
            <person name="Li C."/>
            <person name="Kuhnert E."/>
            <person name="Cox R.J."/>
            <person name="Crous P.W."/>
            <person name="Spatafora J.W."/>
            <person name="Lail K."/>
            <person name="Amirebrahimi M."/>
            <person name="Lipzen A."/>
            <person name="Pangilinan J."/>
            <person name="Andreopoulos W."/>
            <person name="Hayes R.D."/>
            <person name="Ng V."/>
            <person name="Grigoriev I.V."/>
            <person name="Jackson S.A."/>
            <person name="Sutton T.D.S."/>
            <person name="Dobson A.D.W."/>
            <person name="Rama T."/>
        </authorList>
    </citation>
    <scope>NUCLEOTIDE SEQUENCE</scope>
    <source>
        <strain evidence="8">TRa3180A</strain>
    </source>
</reference>
<organism evidence="8 9">
    <name type="scientific">Calycina marina</name>
    <dbReference type="NCBI Taxonomy" id="1763456"/>
    <lineage>
        <taxon>Eukaryota</taxon>
        <taxon>Fungi</taxon>
        <taxon>Dikarya</taxon>
        <taxon>Ascomycota</taxon>
        <taxon>Pezizomycotina</taxon>
        <taxon>Leotiomycetes</taxon>
        <taxon>Helotiales</taxon>
        <taxon>Pezizellaceae</taxon>
        <taxon>Calycina</taxon>
    </lineage>
</organism>
<proteinExistence type="inferred from homology"/>
<dbReference type="GO" id="GO:0020037">
    <property type="term" value="F:heme binding"/>
    <property type="evidence" value="ECO:0007669"/>
    <property type="project" value="InterPro"/>
</dbReference>
<evidence type="ECO:0000256" key="7">
    <source>
        <dbReference type="SAM" id="Phobius"/>
    </source>
</evidence>
<evidence type="ECO:0000256" key="1">
    <source>
        <dbReference type="ARBA" id="ARBA00001971"/>
    </source>
</evidence>
<dbReference type="InterPro" id="IPR050121">
    <property type="entry name" value="Cytochrome_P450_monoxygenase"/>
</dbReference>
<dbReference type="PANTHER" id="PTHR24305:SF166">
    <property type="entry name" value="CYTOCHROME P450 12A4, MITOCHONDRIAL-RELATED"/>
    <property type="match status" value="1"/>
</dbReference>
<dbReference type="GO" id="GO:0005506">
    <property type="term" value="F:iron ion binding"/>
    <property type="evidence" value="ECO:0007669"/>
    <property type="project" value="InterPro"/>
</dbReference>
<keyword evidence="4 5" id="KW-0408">Iron</keyword>
<dbReference type="GO" id="GO:0004497">
    <property type="term" value="F:monooxygenase activity"/>
    <property type="evidence" value="ECO:0007669"/>
    <property type="project" value="UniProtKB-KW"/>
</dbReference>
<keyword evidence="7" id="KW-1133">Transmembrane helix</keyword>
<accession>A0A9P7Z078</accession>
<keyword evidence="6" id="KW-0503">Monooxygenase</keyword>
<dbReference type="InterPro" id="IPR017972">
    <property type="entry name" value="Cyt_P450_CS"/>
</dbReference>
<keyword evidence="3 5" id="KW-0479">Metal-binding</keyword>
<sequence>MLGVPATFTLLLLSYLIFRTLVLYTYRILYHPLARFPGPKISAATRWREAYYDLFYGMGGQYTREISRMHEEYGPVLRIGPNEISVNDPWFHEQVYATHPEVRNKIPMIANILGTTEGTFGSIDHHMHRKRKAACSVFFSDSNIVKAEPMLRRHVENFSNRLKEGGSAAVWKLRVNFIALKLDIFSNFAFGSPLGLQEDPKEANGWDDTMEVFGVVGPWLKMFPWILPIAVNFNPTLVNTVWPAIGRILFLRQAEKAIQNLPRFEDQKNNEPTGLFQVLLESNLSDHDKDVPRIAQEGSEMLSASGTTARVMSSCMFWLLERPETLRRLQKELDEAIPDPGQIPLTKELEKYPYMDAVIKESLRMAAPVATRLPLVAPRAIQYKEWSIPAGTAISVNGRDVLHNPDIFDDPHTFLPERWLAVKKIPDQFFVPFGKGTRMCLGRYLAMKELQTTVATLFRRFEFELVDTMRENDVEVVRDCFLTDVKPGSSGVKVRVAGLRD</sequence>
<feature type="binding site" description="axial binding residue" evidence="5">
    <location>
        <position position="440"/>
    </location>
    <ligand>
        <name>heme</name>
        <dbReference type="ChEBI" id="CHEBI:30413"/>
    </ligand>
    <ligandPart>
        <name>Fe</name>
        <dbReference type="ChEBI" id="CHEBI:18248"/>
    </ligandPart>
</feature>
<comment type="similarity">
    <text evidence="2 6">Belongs to the cytochrome P450 family.</text>
</comment>
<keyword evidence="7" id="KW-0812">Transmembrane</keyword>
<dbReference type="PRINTS" id="PR00385">
    <property type="entry name" value="P450"/>
</dbReference>
<evidence type="ECO:0000256" key="6">
    <source>
        <dbReference type="RuleBase" id="RU000461"/>
    </source>
</evidence>
<comment type="caution">
    <text evidence="8">The sequence shown here is derived from an EMBL/GenBank/DDBJ whole genome shotgun (WGS) entry which is preliminary data.</text>
</comment>
<dbReference type="SUPFAM" id="SSF48264">
    <property type="entry name" value="Cytochrome P450"/>
    <property type="match status" value="1"/>
</dbReference>
<evidence type="ECO:0000256" key="2">
    <source>
        <dbReference type="ARBA" id="ARBA00010617"/>
    </source>
</evidence>